<dbReference type="Proteomes" id="UP000034680">
    <property type="component" value="Unassembled WGS sequence"/>
</dbReference>
<dbReference type="InterPro" id="IPR032821">
    <property type="entry name" value="PKS_assoc"/>
</dbReference>
<dbReference type="SMART" id="SM00822">
    <property type="entry name" value="PKS_KR"/>
    <property type="match status" value="1"/>
</dbReference>
<evidence type="ECO:0000256" key="4">
    <source>
        <dbReference type="ARBA" id="ARBA00022857"/>
    </source>
</evidence>
<dbReference type="Pfam" id="PF00109">
    <property type="entry name" value="ketoacyl-synt"/>
    <property type="match status" value="1"/>
</dbReference>
<keyword evidence="5" id="KW-0560">Oxidoreductase</keyword>
<dbReference type="InterPro" id="IPR020807">
    <property type="entry name" value="PKS_DH"/>
</dbReference>
<dbReference type="STRING" id="1214573.A0A0G2HS74"/>
<dbReference type="SUPFAM" id="SSF51735">
    <property type="entry name" value="NAD(P)-binding Rossmann-fold domains"/>
    <property type="match status" value="2"/>
</dbReference>
<dbReference type="PROSITE" id="PS52004">
    <property type="entry name" value="KS3_2"/>
    <property type="match status" value="1"/>
</dbReference>
<dbReference type="InterPro" id="IPR006162">
    <property type="entry name" value="Ppantetheine_attach_site"/>
</dbReference>
<dbReference type="PROSITE" id="PS00059">
    <property type="entry name" value="ADH_ZINC"/>
    <property type="match status" value="1"/>
</dbReference>
<keyword evidence="3" id="KW-0808">Transferase</keyword>
<sequence length="2382" mass="255390">MANDIPIAVVGLACRFPGDASTPSKFWDMLKEGKDAYSPTSSRWNSDAFYHPNTTRTNVIPTKGGHFLKEDPYVYDAAFFNITATEAVALDPKQRIAMEVTYEALENANLSLQDIWGTQTTCYIGSAVSDYRDSVIRDFMQNPKYHLLGTGEEMISNRISHFLNIHGPSATVATACSSSLMATHMAVQSIKSGEADMAITGGVGLMLTPDFTTHLANLSFLNPAGQSRAFDESAGGYGRGEGCGIIILKRLDKAITDGDNIRSVIRATGANSDGYTQGVTMPSLEAQAALIKHVYESHGLDFGSTQYVEAHGTGTKAGDPIEAEAIYSTIGKWTSRRGKLWMGSAKPNIGHLEPAAGVASIIKGVLALEHGLIPPNVRFHNPNPAIPFDKWNMAVPTELTPWPVARTKRVSINGFGMGGTNGHVVLEAFNPATATNGNGAAKLLNGSGPLAKPHSRSRLFTFSSYDQAGFKRNAAALVEHVTSLGPAGSTPEYLANLAQTLSGARASLPWRATCVADSATELRDHLTTRPGEGATRDASSSTGPKRIGFVFTGQGAQWARMGVEMLDRPVFGASVARSALFLRDMGCTWDPAEELLKSQEDGSRLGLPEISQPICSVLQVALVDELRAWGVTPSRVVGHSSGEIAAAYSIGALGHRDAIAAAYYRGVAATKLKAESPGLKLGMMAVGCSREEADALIAQQAKLNSSGAKATVACVNSPSSVTLSGDVESLETLRAVLDERKVFARRLKVEMAYHSTHMNKVMDHYLSTISDVEPLAAREDQGTMVSSVTGCEISPEALGPYYWVRNLVSPVLFSDAVKELVSPDDDEEGNTVDLLIEVGPHSALGGPVEQVLGHHGIEKVGYDSILTRGKDALKTSLNLASNLFLAGVPLSISQVNGDLNTRQLVDLPPYRWNHSKAFRHETRIQRELMTRQFPNKSLLGAKNAMMDETQHTWRNFIRLDDEPWIRGHTIGSTVLLPAAGMVSMALAAAQQLAEPEKTPRALRLREVSFFAAMALPEEAATEVITTLRPHLVGTSGSTSSAWWEFTISSCVGVDQLRDNCRGLIAIEYKESTSAQMAHENAELETARIADFHRIVDECPDTLAKTEFYAECAKISWNYGELFQGVEKVHLGDGQTAYHVKLADIGETYSRGLERPFLIHGAALDAIIHGSLGGTYRDKTSQQDKPLLPTYIGEMDISLDIPDDVGYVLPTSCVSKKLGFNALSSNIVSFDDAVSKTFLSMTDFRLTEIGNDDKQDDGKVEVDPAEITSEVRWNYALEVMKPDEIASVVSAVPREDRAVELLHMLIHDNPAATVVELAADSDALSVAAVPRLPTSTILPTQVRYAVAAGINADLDQSSLFGAAFSLGGVDEPLPADTPPADLLVVPHSISALEGLGKILGRFVGLGKPNAAVILATDGRAAPALEDKGFRPVFNIDGAALYKQPPEQQTNGVDGANGAAPRKRHFVIVEPSSPSSVVKTFSKSLQKALGAESHGSVTTTWTDLSVQGDGAEGKTFISLVELETPLLDNLSEADFDKVKQLVSNSERILWVTGGDSPSMAVVDGLSRTARNENASLKFQVLHLLSSQDAALQHGPSLAARLITVDTKDDEFHERDGLPTVSRFFNSVAGNEAVRYCLEDSVRVQPLKENSDSDAREALRLTIGKPGLLDSLAFIHDERLDAPLGEMEIELDVRATGVNFKDVMASMGLVEVSLIGHEASGTIVAVGSKAADRFRVGDRVVVSGEGMHATRVRSDHRLVVKMPDSMSFEEAAVLPTVHATAYHALVNVAKLRPGQSVLIHAAAGGVGQAALQLAKHLGLVAYVTVGSEDKRALVMDKYGVPASHIFNSRDSSFAKAIKRVTGGRGVDCVLNSLSGELLRASWECVAMFGTFVEIGLRDITNNMRLDMRPFIKCTTFAFINLTNFFDDHKDIAGQILQDTFDLVHRGVLYAPSPLTAYPVGEIESAFRTMQRGKHRGKLALSFPGGARAKVYRRARDALRLDSGATYLIVGGLGGLGRSLAREFVACGARHVAFLSRSGAASDDAREVIEELSARGAQAKAYRADVADEASLLSAMETCTRELPPVRGVVQMAMVLRDGVLETMSHADWSVPLRPKVQGTWNLHSYFGAARPLDFFIACSSVSGVCGNAGQAQYAAGNTYQDALARYRRDRGLKAVAVDLGIMRDVGAIAESAGVGNNLSRWEDVIGIREPAFHALIKSLIARQRDGDDDDAGSCPAQVCTGLGSADLIAAHGLGLPYYFSDPRLGPLAVKTSVATQAAAVGGEQAASLASRLAEAGGNPDQAAEVILDALVRKIADMLQIPASEVDPGRPMYRYGVDSLVALEVRNWITRELKANIALLEILAAVPMAAFAAKIAEKSKLVAGSE</sequence>
<dbReference type="GO" id="GO:0008270">
    <property type="term" value="F:zinc ion binding"/>
    <property type="evidence" value="ECO:0007669"/>
    <property type="project" value="InterPro"/>
</dbReference>
<dbReference type="GO" id="GO:0016491">
    <property type="term" value="F:oxidoreductase activity"/>
    <property type="evidence" value="ECO:0007669"/>
    <property type="project" value="UniProtKB-KW"/>
</dbReference>
<proteinExistence type="inferred from homology"/>
<dbReference type="InterPro" id="IPR002364">
    <property type="entry name" value="Quin_OxRdtase/zeta-crystal_CS"/>
</dbReference>
<evidence type="ECO:0000259" key="12">
    <source>
        <dbReference type="PROSITE" id="PS52019"/>
    </source>
</evidence>
<feature type="domain" description="PKS/mFAS DH" evidence="12">
    <location>
        <begin position="936"/>
        <end position="1254"/>
    </location>
</feature>
<dbReference type="Pfam" id="PF02801">
    <property type="entry name" value="Ketoacyl-synt_C"/>
    <property type="match status" value="1"/>
</dbReference>
<dbReference type="InterPro" id="IPR036736">
    <property type="entry name" value="ACP-like_sf"/>
</dbReference>
<dbReference type="SUPFAM" id="SSF50129">
    <property type="entry name" value="GroES-like"/>
    <property type="match status" value="1"/>
</dbReference>
<dbReference type="Gene3D" id="3.10.129.110">
    <property type="entry name" value="Polyketide synthase dehydratase"/>
    <property type="match status" value="1"/>
</dbReference>
<dbReference type="Gene3D" id="3.40.47.10">
    <property type="match status" value="1"/>
</dbReference>
<dbReference type="InterPro" id="IPR014043">
    <property type="entry name" value="Acyl_transferase_dom"/>
</dbReference>
<keyword evidence="2" id="KW-0597">Phosphoprotein</keyword>
<keyword evidence="9" id="KW-0479">Metal-binding</keyword>
<evidence type="ECO:0000256" key="1">
    <source>
        <dbReference type="ARBA" id="ARBA00022450"/>
    </source>
</evidence>
<dbReference type="SUPFAM" id="SSF55048">
    <property type="entry name" value="Probable ACP-binding domain of malonyl-CoA ACP transacylase"/>
    <property type="match status" value="1"/>
</dbReference>
<dbReference type="PANTHER" id="PTHR43775">
    <property type="entry name" value="FATTY ACID SYNTHASE"/>
    <property type="match status" value="1"/>
</dbReference>
<dbReference type="Gene3D" id="3.90.180.10">
    <property type="entry name" value="Medium-chain alcohol dehydrogenases, catalytic domain"/>
    <property type="match status" value="1"/>
</dbReference>
<dbReference type="InterPro" id="IPR016036">
    <property type="entry name" value="Malonyl_transacylase_ACP-bd"/>
</dbReference>
<keyword evidence="4" id="KW-0521">NADP</keyword>
<evidence type="ECO:0000256" key="6">
    <source>
        <dbReference type="ARBA" id="ARBA00023268"/>
    </source>
</evidence>
<dbReference type="SMART" id="SM00829">
    <property type="entry name" value="PKS_ER"/>
    <property type="match status" value="1"/>
</dbReference>
<dbReference type="SUPFAM" id="SSF53901">
    <property type="entry name" value="Thiolase-like"/>
    <property type="match status" value="1"/>
</dbReference>
<dbReference type="InterPro" id="IPR013154">
    <property type="entry name" value="ADH-like_N"/>
</dbReference>
<dbReference type="PANTHER" id="PTHR43775:SF29">
    <property type="entry name" value="ASPERFURANONE POLYKETIDE SYNTHASE AFOG-RELATED"/>
    <property type="match status" value="1"/>
</dbReference>
<dbReference type="Pfam" id="PF23297">
    <property type="entry name" value="ACP_SdgA_C"/>
    <property type="match status" value="1"/>
</dbReference>
<dbReference type="Pfam" id="PF23114">
    <property type="entry name" value="NAD-bd_HRPKS_sdrA"/>
    <property type="match status" value="1"/>
</dbReference>
<dbReference type="GO" id="GO:0004312">
    <property type="term" value="F:fatty acid synthase activity"/>
    <property type="evidence" value="ECO:0007669"/>
    <property type="project" value="TreeGrafter"/>
</dbReference>
<dbReference type="InterPro" id="IPR013968">
    <property type="entry name" value="PKS_KR"/>
</dbReference>
<accession>A0A0G2HS74</accession>
<dbReference type="PROSITE" id="PS52019">
    <property type="entry name" value="PKS_MFAS_DH"/>
    <property type="match status" value="1"/>
</dbReference>
<comment type="similarity">
    <text evidence="9">Belongs to the zinc-containing alcohol dehydrogenase family.</text>
</comment>
<reference evidence="13 14" key="1">
    <citation type="submission" date="2015-05" db="EMBL/GenBank/DDBJ databases">
        <title>Distinctive expansion of gene families associated with plant cell wall degradation and secondary metabolism in the genomes of grapevine trunk pathogens.</title>
        <authorList>
            <person name="Lawrence D.P."/>
            <person name="Travadon R."/>
            <person name="Rolshausen P.E."/>
            <person name="Baumgartner K."/>
        </authorList>
    </citation>
    <scope>NUCLEOTIDE SEQUENCE [LARGE SCALE GENOMIC DNA]</scope>
    <source>
        <strain evidence="13">DA912</strain>
    </source>
</reference>
<dbReference type="SMART" id="SM00827">
    <property type="entry name" value="PKS_AT"/>
    <property type="match status" value="1"/>
</dbReference>
<feature type="active site" description="Proton donor; for dehydratase activity" evidence="8">
    <location>
        <position position="1164"/>
    </location>
</feature>
<evidence type="ECO:0000256" key="8">
    <source>
        <dbReference type="PROSITE-ProRule" id="PRU01363"/>
    </source>
</evidence>
<feature type="domain" description="Carrier" evidence="10">
    <location>
        <begin position="2298"/>
        <end position="2375"/>
    </location>
</feature>
<keyword evidence="14" id="KW-1185">Reference proteome</keyword>
<dbReference type="InterPro" id="IPR001227">
    <property type="entry name" value="Ac_transferase_dom_sf"/>
</dbReference>
<reference evidence="13 14" key="2">
    <citation type="submission" date="2015-05" db="EMBL/GenBank/DDBJ databases">
        <authorList>
            <person name="Morales-Cruz A."/>
            <person name="Amrine K.C."/>
            <person name="Cantu D."/>
        </authorList>
    </citation>
    <scope>NUCLEOTIDE SEQUENCE [LARGE SCALE GENOMIC DNA]</scope>
    <source>
        <strain evidence="13">DA912</strain>
    </source>
</reference>
<dbReference type="InterPro" id="IPR049551">
    <property type="entry name" value="PKS_DH_C"/>
</dbReference>
<evidence type="ECO:0000313" key="14">
    <source>
        <dbReference type="Proteomes" id="UP000034680"/>
    </source>
</evidence>
<feature type="region of interest" description="C-terminal hotdog fold" evidence="8">
    <location>
        <begin position="1099"/>
        <end position="1254"/>
    </location>
</feature>
<dbReference type="InterPro" id="IPR002328">
    <property type="entry name" value="ADH_Zn_CS"/>
</dbReference>
<dbReference type="GO" id="GO:0030639">
    <property type="term" value="P:polyketide biosynthetic process"/>
    <property type="evidence" value="ECO:0007669"/>
    <property type="project" value="UniProtKB-ARBA"/>
</dbReference>
<dbReference type="SMART" id="SM00823">
    <property type="entry name" value="PKS_PP"/>
    <property type="match status" value="1"/>
</dbReference>
<protein>
    <submittedName>
        <fullName evidence="13">Putative reducing polyketide synthase</fullName>
    </submittedName>
</protein>
<dbReference type="InterPro" id="IPR009081">
    <property type="entry name" value="PP-bd_ACP"/>
</dbReference>
<dbReference type="InterPro" id="IPR056501">
    <property type="entry name" value="NAD-bd_HRPKS_sdrA"/>
</dbReference>
<dbReference type="Pfam" id="PF00698">
    <property type="entry name" value="Acyl_transf_1"/>
    <property type="match status" value="1"/>
</dbReference>
<dbReference type="InterPro" id="IPR011032">
    <property type="entry name" value="GroES-like_sf"/>
</dbReference>
<keyword evidence="7" id="KW-0012">Acyltransferase</keyword>
<dbReference type="Pfam" id="PF21089">
    <property type="entry name" value="PKS_DH_N"/>
    <property type="match status" value="1"/>
</dbReference>
<dbReference type="CDD" id="cd05195">
    <property type="entry name" value="enoyl_red"/>
    <property type="match status" value="1"/>
</dbReference>
<evidence type="ECO:0000256" key="7">
    <source>
        <dbReference type="ARBA" id="ARBA00023315"/>
    </source>
</evidence>
<dbReference type="Gene3D" id="1.10.1200.10">
    <property type="entry name" value="ACP-like"/>
    <property type="match status" value="1"/>
</dbReference>
<keyword evidence="6" id="KW-0511">Multifunctional enzyme</keyword>
<gene>
    <name evidence="13" type="ORF">UCDDA912_g09061</name>
</gene>
<dbReference type="GO" id="GO:1901336">
    <property type="term" value="P:lactone biosynthetic process"/>
    <property type="evidence" value="ECO:0007669"/>
    <property type="project" value="UniProtKB-ARBA"/>
</dbReference>
<dbReference type="Gene3D" id="3.40.50.720">
    <property type="entry name" value="NAD(P)-binding Rossmann-like Domain"/>
    <property type="match status" value="1"/>
</dbReference>
<dbReference type="SUPFAM" id="SSF52151">
    <property type="entry name" value="FabD/lysophospholipase-like"/>
    <property type="match status" value="1"/>
</dbReference>
<dbReference type="InterPro" id="IPR050091">
    <property type="entry name" value="PKS_NRPS_Biosynth_Enz"/>
</dbReference>
<dbReference type="InterPro" id="IPR013149">
    <property type="entry name" value="ADH-like_C"/>
</dbReference>
<dbReference type="InterPro" id="IPR016039">
    <property type="entry name" value="Thiolase-like"/>
</dbReference>
<organism evidence="13 14">
    <name type="scientific">Diaporthe ampelina</name>
    <dbReference type="NCBI Taxonomy" id="1214573"/>
    <lineage>
        <taxon>Eukaryota</taxon>
        <taxon>Fungi</taxon>
        <taxon>Dikarya</taxon>
        <taxon>Ascomycota</taxon>
        <taxon>Pezizomycotina</taxon>
        <taxon>Sordariomycetes</taxon>
        <taxon>Sordariomycetidae</taxon>
        <taxon>Diaporthales</taxon>
        <taxon>Diaporthaceae</taxon>
        <taxon>Diaporthe</taxon>
    </lineage>
</organism>
<dbReference type="InterPro" id="IPR042104">
    <property type="entry name" value="PKS_dehydratase_sf"/>
</dbReference>
<dbReference type="Pfam" id="PF14765">
    <property type="entry name" value="PS-DH"/>
    <property type="match status" value="1"/>
</dbReference>
<dbReference type="FunFam" id="3.40.50.720:FF:000209">
    <property type="entry name" value="Polyketide synthase Pks12"/>
    <property type="match status" value="1"/>
</dbReference>
<evidence type="ECO:0000259" key="11">
    <source>
        <dbReference type="PROSITE" id="PS52004"/>
    </source>
</evidence>
<dbReference type="InterPro" id="IPR049552">
    <property type="entry name" value="PKS_DH_N"/>
</dbReference>
<dbReference type="PROSITE" id="PS01162">
    <property type="entry name" value="QOR_ZETA_CRYSTAL"/>
    <property type="match status" value="1"/>
</dbReference>
<dbReference type="Pfam" id="PF08659">
    <property type="entry name" value="KR"/>
    <property type="match status" value="1"/>
</dbReference>
<dbReference type="CDD" id="cd00833">
    <property type="entry name" value="PKS"/>
    <property type="match status" value="1"/>
</dbReference>
<comment type="caution">
    <text evidence="13">The sequence shown here is derived from an EMBL/GenBank/DDBJ whole genome shotgun (WGS) entry which is preliminary data.</text>
</comment>
<dbReference type="OrthoDB" id="329835at2759"/>
<name>A0A0G2HS74_9PEZI</name>
<evidence type="ECO:0000256" key="5">
    <source>
        <dbReference type="ARBA" id="ARBA00023002"/>
    </source>
</evidence>
<feature type="region of interest" description="N-terminal hotdog fold" evidence="8">
    <location>
        <begin position="936"/>
        <end position="1071"/>
    </location>
</feature>
<evidence type="ECO:0000259" key="10">
    <source>
        <dbReference type="PROSITE" id="PS50075"/>
    </source>
</evidence>
<comment type="cofactor">
    <cofactor evidence="9">
        <name>Zn(2+)</name>
        <dbReference type="ChEBI" id="CHEBI:29105"/>
    </cofactor>
</comment>
<keyword evidence="9" id="KW-0862">Zinc</keyword>
<dbReference type="SMART" id="SM00826">
    <property type="entry name" value="PKS_DH"/>
    <property type="match status" value="1"/>
</dbReference>
<evidence type="ECO:0000256" key="2">
    <source>
        <dbReference type="ARBA" id="ARBA00022553"/>
    </source>
</evidence>
<dbReference type="InterPro" id="IPR020806">
    <property type="entry name" value="PKS_PP-bd"/>
</dbReference>
<dbReference type="Pfam" id="PF16197">
    <property type="entry name" value="KAsynt_C_assoc"/>
    <property type="match status" value="1"/>
</dbReference>
<dbReference type="InterPro" id="IPR049900">
    <property type="entry name" value="PKS_mFAS_DH"/>
</dbReference>
<dbReference type="InterPro" id="IPR014031">
    <property type="entry name" value="Ketoacyl_synth_C"/>
</dbReference>
<evidence type="ECO:0000256" key="3">
    <source>
        <dbReference type="ARBA" id="ARBA00022679"/>
    </source>
</evidence>
<evidence type="ECO:0000313" key="13">
    <source>
        <dbReference type="EMBL" id="KKY30995.1"/>
    </source>
</evidence>
<dbReference type="Pfam" id="PF08240">
    <property type="entry name" value="ADH_N"/>
    <property type="match status" value="1"/>
</dbReference>
<dbReference type="GO" id="GO:0006633">
    <property type="term" value="P:fatty acid biosynthetic process"/>
    <property type="evidence" value="ECO:0007669"/>
    <property type="project" value="TreeGrafter"/>
</dbReference>
<dbReference type="InterPro" id="IPR014030">
    <property type="entry name" value="Ketoacyl_synth_N"/>
</dbReference>
<feature type="active site" description="Proton acceptor; for dehydratase activity" evidence="8">
    <location>
        <position position="968"/>
    </location>
</feature>
<keyword evidence="1" id="KW-0596">Phosphopantetheine</keyword>
<dbReference type="InterPro" id="IPR020841">
    <property type="entry name" value="PKS_Beta-ketoAc_synthase_dom"/>
</dbReference>
<dbReference type="Pfam" id="PF00107">
    <property type="entry name" value="ADH_zinc_N"/>
    <property type="match status" value="1"/>
</dbReference>
<dbReference type="InterPro" id="IPR020843">
    <property type="entry name" value="ER"/>
</dbReference>
<dbReference type="Gene3D" id="3.40.366.10">
    <property type="entry name" value="Malonyl-Coenzyme A Acyl Carrier Protein, domain 2"/>
    <property type="match status" value="1"/>
</dbReference>
<dbReference type="EMBL" id="LCUC01000425">
    <property type="protein sequence ID" value="KKY30995.1"/>
    <property type="molecule type" value="Genomic_DNA"/>
</dbReference>
<dbReference type="PROSITE" id="PS50075">
    <property type="entry name" value="CARRIER"/>
    <property type="match status" value="1"/>
</dbReference>
<evidence type="ECO:0000256" key="9">
    <source>
        <dbReference type="RuleBase" id="RU361277"/>
    </source>
</evidence>
<dbReference type="GO" id="GO:0031177">
    <property type="term" value="F:phosphopantetheine binding"/>
    <property type="evidence" value="ECO:0007669"/>
    <property type="project" value="InterPro"/>
</dbReference>
<dbReference type="SUPFAM" id="SSF47336">
    <property type="entry name" value="ACP-like"/>
    <property type="match status" value="1"/>
</dbReference>
<dbReference type="InterPro" id="IPR036291">
    <property type="entry name" value="NAD(P)-bd_dom_sf"/>
</dbReference>
<dbReference type="SMART" id="SM00825">
    <property type="entry name" value="PKS_KS"/>
    <property type="match status" value="1"/>
</dbReference>
<dbReference type="Gene3D" id="3.30.70.3290">
    <property type="match status" value="1"/>
</dbReference>
<feature type="domain" description="Ketosynthase family 3 (KS3)" evidence="11">
    <location>
        <begin position="4"/>
        <end position="428"/>
    </location>
</feature>
<dbReference type="PROSITE" id="PS00012">
    <property type="entry name" value="PHOSPHOPANTETHEINE"/>
    <property type="match status" value="1"/>
</dbReference>
<dbReference type="InterPro" id="IPR057326">
    <property type="entry name" value="KR_dom"/>
</dbReference>
<dbReference type="InterPro" id="IPR016035">
    <property type="entry name" value="Acyl_Trfase/lysoPLipase"/>
</dbReference>